<evidence type="ECO:0000313" key="12">
    <source>
        <dbReference type="Proteomes" id="UP001054857"/>
    </source>
</evidence>
<dbReference type="Pfam" id="PF00069">
    <property type="entry name" value="Pkinase"/>
    <property type="match status" value="2"/>
</dbReference>
<feature type="cross-link" description="Glycyl lysine isopeptide (Lys-Gly) (interchain with G-Cter in SUMO2)" evidence="8">
    <location>
        <position position="171"/>
    </location>
</feature>
<evidence type="ECO:0000313" key="11">
    <source>
        <dbReference type="EMBL" id="GFR39751.1"/>
    </source>
</evidence>
<feature type="region of interest" description="Disordered" evidence="9">
    <location>
        <begin position="1012"/>
        <end position="1032"/>
    </location>
</feature>
<feature type="compositionally biased region" description="Basic and acidic residues" evidence="9">
    <location>
        <begin position="487"/>
        <end position="497"/>
    </location>
</feature>
<feature type="binding site" evidence="7">
    <location>
        <begin position="173"/>
        <end position="174"/>
    </location>
    <ligand>
        <name>ATP</name>
        <dbReference type="ChEBI" id="CHEBI:30616"/>
    </ligand>
</feature>
<feature type="compositionally biased region" description="Basic and acidic residues" evidence="9">
    <location>
        <begin position="245"/>
        <end position="262"/>
    </location>
</feature>
<dbReference type="SMART" id="SM00220">
    <property type="entry name" value="S_TKc"/>
    <property type="match status" value="1"/>
</dbReference>
<feature type="non-terminal residue" evidence="11">
    <location>
        <position position="1032"/>
    </location>
</feature>
<feature type="compositionally biased region" description="Basic and acidic residues" evidence="9">
    <location>
        <begin position="519"/>
        <end position="529"/>
    </location>
</feature>
<dbReference type="Gene3D" id="1.10.510.10">
    <property type="entry name" value="Transferase(Phosphotransferase) domain 1"/>
    <property type="match status" value="2"/>
</dbReference>
<dbReference type="PANTHER" id="PTHR24350">
    <property type="entry name" value="SERINE/THREONINE-PROTEIN KINASE IAL-RELATED"/>
    <property type="match status" value="1"/>
</dbReference>
<feature type="compositionally biased region" description="Gly residues" evidence="9">
    <location>
        <begin position="721"/>
        <end position="739"/>
    </location>
</feature>
<feature type="region of interest" description="Disordered" evidence="9">
    <location>
        <begin position="487"/>
        <end position="881"/>
    </location>
</feature>
<feature type="compositionally biased region" description="Basic residues" evidence="9">
    <location>
        <begin position="679"/>
        <end position="702"/>
    </location>
</feature>
<feature type="compositionally biased region" description="Low complexity" evidence="9">
    <location>
        <begin position="565"/>
        <end position="587"/>
    </location>
</feature>
<dbReference type="InterPro" id="IPR000719">
    <property type="entry name" value="Prot_kinase_dom"/>
</dbReference>
<feature type="compositionally biased region" description="Basic residues" evidence="9">
    <location>
        <begin position="808"/>
        <end position="826"/>
    </location>
</feature>
<protein>
    <recommendedName>
        <fullName evidence="10">Protein kinase domain-containing protein</fullName>
    </recommendedName>
</protein>
<feature type="domain" description="Protein kinase" evidence="10">
    <location>
        <begin position="45"/>
        <end position="402"/>
    </location>
</feature>
<name>A0AAD3DGU4_9CHLO</name>
<feature type="compositionally biased region" description="Basic residues" evidence="9">
    <location>
        <begin position="834"/>
        <end position="848"/>
    </location>
</feature>
<evidence type="ECO:0000259" key="10">
    <source>
        <dbReference type="PROSITE" id="PS50011"/>
    </source>
</evidence>
<dbReference type="EMBL" id="BMAR01000001">
    <property type="protein sequence ID" value="GFR39751.1"/>
    <property type="molecule type" value="Genomic_DNA"/>
</dbReference>
<evidence type="ECO:0000256" key="7">
    <source>
        <dbReference type="PIRSR" id="PIRSR630616-2"/>
    </source>
</evidence>
<feature type="compositionally biased region" description="Low complexity" evidence="9">
    <location>
        <begin position="749"/>
        <end position="760"/>
    </location>
</feature>
<feature type="compositionally biased region" description="Gly residues" evidence="9">
    <location>
        <begin position="783"/>
        <end position="799"/>
    </location>
</feature>
<keyword evidence="4" id="KW-0418">Kinase</keyword>
<dbReference type="InterPro" id="IPR008271">
    <property type="entry name" value="Ser/Thr_kinase_AS"/>
</dbReference>
<accession>A0AAD3DGU4</accession>
<organism evidence="11 12">
    <name type="scientific">Astrephomene gubernaculifera</name>
    <dbReference type="NCBI Taxonomy" id="47775"/>
    <lineage>
        <taxon>Eukaryota</taxon>
        <taxon>Viridiplantae</taxon>
        <taxon>Chlorophyta</taxon>
        <taxon>core chlorophytes</taxon>
        <taxon>Chlorophyceae</taxon>
        <taxon>CS clade</taxon>
        <taxon>Chlamydomonadales</taxon>
        <taxon>Astrephomenaceae</taxon>
        <taxon>Astrephomene</taxon>
    </lineage>
</organism>
<feature type="compositionally biased region" description="Polar residues" evidence="9">
    <location>
        <begin position="588"/>
        <end position="618"/>
    </location>
</feature>
<dbReference type="PROSITE" id="PS50011">
    <property type="entry name" value="PROTEIN_KINASE_DOM"/>
    <property type="match status" value="1"/>
</dbReference>
<feature type="compositionally biased region" description="Low complexity" evidence="9">
    <location>
        <begin position="498"/>
        <end position="517"/>
    </location>
</feature>
<feature type="compositionally biased region" description="Polar residues" evidence="9">
    <location>
        <begin position="539"/>
        <end position="553"/>
    </location>
</feature>
<keyword evidence="1" id="KW-0723">Serine/threonine-protein kinase</keyword>
<feature type="binding site" evidence="7">
    <location>
        <position position="74"/>
    </location>
    <ligand>
        <name>ATP</name>
        <dbReference type="ChEBI" id="CHEBI:30616"/>
    </ligand>
</feature>
<feature type="compositionally biased region" description="Polar residues" evidence="9">
    <location>
        <begin position="1012"/>
        <end position="1024"/>
    </location>
</feature>
<keyword evidence="12" id="KW-1185">Reference proteome</keyword>
<evidence type="ECO:0000256" key="4">
    <source>
        <dbReference type="ARBA" id="ARBA00022777"/>
    </source>
</evidence>
<proteinExistence type="predicted"/>
<feature type="region of interest" description="Disordered" evidence="9">
    <location>
        <begin position="206"/>
        <end position="300"/>
    </location>
</feature>
<dbReference type="PROSITE" id="PS00108">
    <property type="entry name" value="PROTEIN_KINASE_ST"/>
    <property type="match status" value="1"/>
</dbReference>
<dbReference type="GO" id="GO:0004674">
    <property type="term" value="F:protein serine/threonine kinase activity"/>
    <property type="evidence" value="ECO:0007669"/>
    <property type="project" value="UniProtKB-KW"/>
</dbReference>
<reference evidence="11 12" key="1">
    <citation type="journal article" date="2021" name="Sci. Rep.">
        <title>Genome sequencing of the multicellular alga Astrephomene provides insights into convergent evolution of germ-soma differentiation.</title>
        <authorList>
            <person name="Yamashita S."/>
            <person name="Yamamoto K."/>
            <person name="Matsuzaki R."/>
            <person name="Suzuki S."/>
            <person name="Yamaguchi H."/>
            <person name="Hirooka S."/>
            <person name="Minakuchi Y."/>
            <person name="Miyagishima S."/>
            <person name="Kawachi M."/>
            <person name="Toyoda A."/>
            <person name="Nozaki H."/>
        </authorList>
    </citation>
    <scope>NUCLEOTIDE SEQUENCE [LARGE SCALE GENOMIC DNA]</scope>
    <source>
        <strain evidence="11 12">NIES-4017</strain>
    </source>
</reference>
<evidence type="ECO:0000256" key="3">
    <source>
        <dbReference type="ARBA" id="ARBA00022741"/>
    </source>
</evidence>
<keyword evidence="2" id="KW-0808">Transferase</keyword>
<gene>
    <name evidence="11" type="ORF">Agub_g235</name>
</gene>
<dbReference type="InterPro" id="IPR030616">
    <property type="entry name" value="Aur-like"/>
</dbReference>
<evidence type="ECO:0000256" key="2">
    <source>
        <dbReference type="ARBA" id="ARBA00022679"/>
    </source>
</evidence>
<keyword evidence="5 7" id="KW-0067">ATP-binding</keyword>
<comment type="caution">
    <text evidence="11">The sequence shown here is derived from an EMBL/GenBank/DDBJ whole genome shotgun (WGS) entry which is preliminary data.</text>
</comment>
<feature type="active site" description="Proton acceptor" evidence="6">
    <location>
        <position position="169"/>
    </location>
</feature>
<evidence type="ECO:0000256" key="5">
    <source>
        <dbReference type="ARBA" id="ARBA00022840"/>
    </source>
</evidence>
<feature type="region of interest" description="Disordered" evidence="9">
    <location>
        <begin position="930"/>
        <end position="961"/>
    </location>
</feature>
<keyword evidence="3 7" id="KW-0547">Nucleotide-binding</keyword>
<feature type="compositionally biased region" description="Polar residues" evidence="9">
    <location>
        <begin position="634"/>
        <end position="648"/>
    </location>
</feature>
<dbReference type="GO" id="GO:0005524">
    <property type="term" value="F:ATP binding"/>
    <property type="evidence" value="ECO:0007669"/>
    <property type="project" value="UniProtKB-KW"/>
</dbReference>
<evidence type="ECO:0000256" key="6">
    <source>
        <dbReference type="PIRSR" id="PIRSR630616-1"/>
    </source>
</evidence>
<dbReference type="SUPFAM" id="SSF56112">
    <property type="entry name" value="Protein kinase-like (PK-like)"/>
    <property type="match status" value="1"/>
</dbReference>
<evidence type="ECO:0000256" key="1">
    <source>
        <dbReference type="ARBA" id="ARBA00022527"/>
    </source>
</evidence>
<dbReference type="Proteomes" id="UP001054857">
    <property type="component" value="Unassembled WGS sequence"/>
</dbReference>
<sequence length="1032" mass="108976">MSIFREIVGAICCCLPSATTTRTSGVSRDLIRLSDWRAHPTLRQYDLEKHIADGGFSEIWLARQRLSGEQHCLKVVYLRKPGLRPEDAEVLRGEARFLRNLDHPGLLRCRDVFETKYHMVMVLEYLSGGEMLDHLHRVEHYSEVQAARLFAQVASAVAYLHNLNIVHRDIKPENVMFARRVEDCLAAGRPLRVKLIDLGMAAVLMPPPAADDDEGEEEGGGKGGAAAAGEGSKDTSALLGVVGGSKRDQQRASKQEQGEKQKQWAKQQQQQQQRRAGWSAGRSHGISSSSSSSRSREAPRGCLGSPGFIAPEVVNGGAHTFAMDVYSLGVLLFVMLTGRKPWPLREVRSLQYARSRIAQAPGLQDASFRSLSAPARELLLAMLADDPRVRPTCAQVMRHPFIAKALAAGGPQGAGGGSAAAAAVAALHAPLDDVIKRRIAQLASLRRFRGLAFAMMSSQAEGQQLGDFMQHVAERRKALHRDLVSRAKTRRAVDKQQQEAQQQQQQQQAQQQQQVQQHKGQDRQRRQHPEQLSGVIRTASVNMSGQQDPSSASGRGIRASTDSTSSQRPLLSLQQQQKQLCATQQQSPTHGSPISASPSQRHLSEDSCNSDVSSNQPLIGSDAPHSHHAPLHCNGTSNSMDSINSSGQDPYAPHLGRPHGGPHPLHSLHAQHVPSSHLPAHHHPHHHHHHHQQFHHHHHQHQFPHALLEPVVEPEEAANGSSGGGNGGDVSGRGSGGGSKPALPPRPPAASASTSAPKSSAQRHPPVPPAGNLPLQHPHGSPTRGGGGGCGGGGGGGGWSSSPYMSGWRRRHDPQHPHPCHPHHPANHGTAAHPHNHHAKQHPQHPNRGRSGSSGNGAGCGSNTTLSGGSAGGCGGGLKRRPSSELELAALDPLALIRELPGGPGGGVLGRAHSAPESSSAAAAYLLAGGMEGDSGEGEGGGGGGEGGRGQAGVAEGGRGGGGADAGGLLDRIALGADMRAFSANSWTLDLLANQDLLAALTGLDLGNRAASSSSIGDTISLHDSTVHGPTG</sequence>
<dbReference type="AlphaFoldDB" id="A0AAD3DGU4"/>
<feature type="compositionally biased region" description="Low complexity" evidence="9">
    <location>
        <begin position="264"/>
        <end position="280"/>
    </location>
</feature>
<evidence type="ECO:0000256" key="9">
    <source>
        <dbReference type="SAM" id="MobiDB-lite"/>
    </source>
</evidence>
<evidence type="ECO:0000256" key="8">
    <source>
        <dbReference type="PIRSR" id="PIRSR630616-3"/>
    </source>
</evidence>
<dbReference type="InterPro" id="IPR011009">
    <property type="entry name" value="Kinase-like_dom_sf"/>
</dbReference>